<comment type="caution">
    <text evidence="1">The sequence shown here is derived from an EMBL/GenBank/DDBJ whole genome shotgun (WGS) entry which is preliminary data.</text>
</comment>
<evidence type="ECO:0000313" key="2">
    <source>
        <dbReference type="Proteomes" id="UP000267623"/>
    </source>
</evidence>
<organism evidence="1 2">
    <name type="scientific">Epilithonimonas hominis</name>
    <dbReference type="NCBI Taxonomy" id="420404"/>
    <lineage>
        <taxon>Bacteria</taxon>
        <taxon>Pseudomonadati</taxon>
        <taxon>Bacteroidota</taxon>
        <taxon>Flavobacteriia</taxon>
        <taxon>Flavobacteriales</taxon>
        <taxon>Weeksellaceae</taxon>
        <taxon>Chryseobacterium group</taxon>
        <taxon>Epilithonimonas</taxon>
    </lineage>
</organism>
<proteinExistence type="predicted"/>
<evidence type="ECO:0000313" key="1">
    <source>
        <dbReference type="EMBL" id="ROI13183.1"/>
    </source>
</evidence>
<gene>
    <name evidence="1" type="ORF">EGH73_08630</name>
</gene>
<name>A0A3N0X7A8_9FLAO</name>
<protein>
    <submittedName>
        <fullName evidence="1">Uncharacterized protein</fullName>
    </submittedName>
</protein>
<reference evidence="2" key="1">
    <citation type="submission" date="2018-11" db="EMBL/GenBank/DDBJ databases">
        <title>Proposal to divide the Flavobacteriaceae and reorganize its genera based on Amino Acid Identity values calculated from whole genome sequences.</title>
        <authorList>
            <person name="Nicholson A.C."/>
            <person name="Gulvik C.A."/>
            <person name="Whitney A.M."/>
            <person name="Humrighouse B.W."/>
            <person name="Bell M."/>
            <person name="Holmes B."/>
            <person name="Steigerwalt A."/>
            <person name="Villarma A."/>
            <person name="Sheth M."/>
            <person name="Batra D."/>
            <person name="Pryor J."/>
            <person name="Bernardet J.-F."/>
            <person name="Hugo C."/>
            <person name="Kampfer P."/>
            <person name="Newman J."/>
            <person name="Mcquiston J."/>
        </authorList>
    </citation>
    <scope>NUCLEOTIDE SEQUENCE [LARGE SCALE GENOMIC DNA]</scope>
    <source>
        <strain evidence="2">DSM 22165</strain>
    </source>
</reference>
<dbReference type="EMBL" id="RJTU01000061">
    <property type="protein sequence ID" value="ROI13183.1"/>
    <property type="molecule type" value="Genomic_DNA"/>
</dbReference>
<sequence length="74" mass="8510">MYDDKRSCTYRIKKLIIDEFGTVNCTQPGLSGALFLLLRMDKLSIDLETAFVMTEKSGNGRRIKLPNKTYFKSK</sequence>
<accession>A0A3N0X7A8</accession>
<dbReference type="AlphaFoldDB" id="A0A3N0X7A8"/>
<dbReference type="Proteomes" id="UP000267623">
    <property type="component" value="Unassembled WGS sequence"/>
</dbReference>